<dbReference type="AlphaFoldDB" id="A0A4R3KRX2"/>
<dbReference type="InterPro" id="IPR017946">
    <property type="entry name" value="PLC-like_Pdiesterase_TIM-brl"/>
</dbReference>
<dbReference type="GO" id="GO:0008081">
    <property type="term" value="F:phosphoric diester hydrolase activity"/>
    <property type="evidence" value="ECO:0007669"/>
    <property type="project" value="InterPro"/>
</dbReference>
<dbReference type="GO" id="GO:0006629">
    <property type="term" value="P:lipid metabolic process"/>
    <property type="evidence" value="ECO:0007669"/>
    <property type="project" value="InterPro"/>
</dbReference>
<protein>
    <submittedName>
        <fullName evidence="2">Glycerophosphoryl diester phosphodiesterase</fullName>
    </submittedName>
</protein>
<evidence type="ECO:0000313" key="2">
    <source>
        <dbReference type="EMBL" id="TCS87501.1"/>
    </source>
</evidence>
<dbReference type="CDD" id="cd08563">
    <property type="entry name" value="GDPD_TtGDE_like"/>
    <property type="match status" value="1"/>
</dbReference>
<dbReference type="InterPro" id="IPR030395">
    <property type="entry name" value="GP_PDE_dom"/>
</dbReference>
<dbReference type="OrthoDB" id="384721at2"/>
<sequence>MNKTIIYGHRGASCYAPENTFAAYNKAIEMGANGIEIDVHKSKDNNLIVCHDEKVDRTTNGIGYIKDLTLKEIKKLDAGSWFDNKFRGEKIPLLDEVLEFVKDRNIFLNIEIKNGPIFYEGIEHDIVKAVRAYDLIENTIISSFNHFSLAHIKNIDKRFKTGILYIAGMIDPWEYATKIGASYIHPLYLTINEEIVLKSQNNGVKVNVFTVNRKEDAELMKSFKVDGIITDCPDICKKVFNN</sequence>
<accession>A0A4R3KRX2</accession>
<proteinExistence type="predicted"/>
<dbReference type="Gene3D" id="3.20.20.190">
    <property type="entry name" value="Phosphatidylinositol (PI) phosphodiesterase"/>
    <property type="match status" value="1"/>
</dbReference>
<gene>
    <name evidence="2" type="ORF">EDD65_11164</name>
</gene>
<reference evidence="2 3" key="1">
    <citation type="submission" date="2019-03" db="EMBL/GenBank/DDBJ databases">
        <title>Genomic Encyclopedia of Type Strains, Phase IV (KMG-IV): sequencing the most valuable type-strain genomes for metagenomic binning, comparative biology and taxonomic classification.</title>
        <authorList>
            <person name="Goeker M."/>
        </authorList>
    </citation>
    <scope>NUCLEOTIDE SEQUENCE [LARGE SCALE GENOMIC DNA]</scope>
    <source>
        <strain evidence="2 3">DSM 26752</strain>
    </source>
</reference>
<dbReference type="EMBL" id="SMAE01000011">
    <property type="protein sequence ID" value="TCS87501.1"/>
    <property type="molecule type" value="Genomic_DNA"/>
</dbReference>
<name>A0A4R3KRX2_9FIRM</name>
<evidence type="ECO:0000313" key="3">
    <source>
        <dbReference type="Proteomes" id="UP000294567"/>
    </source>
</evidence>
<dbReference type="SUPFAM" id="SSF51695">
    <property type="entry name" value="PLC-like phosphodiesterases"/>
    <property type="match status" value="1"/>
</dbReference>
<organism evidence="2 3">
    <name type="scientific">Keratinibaculum paraultunense</name>
    <dbReference type="NCBI Taxonomy" id="1278232"/>
    <lineage>
        <taxon>Bacteria</taxon>
        <taxon>Bacillati</taxon>
        <taxon>Bacillota</taxon>
        <taxon>Tissierellia</taxon>
        <taxon>Tissierellales</taxon>
        <taxon>Tepidimicrobiaceae</taxon>
        <taxon>Keratinibaculum</taxon>
    </lineage>
</organism>
<keyword evidence="3" id="KW-1185">Reference proteome</keyword>
<comment type="caution">
    <text evidence="2">The sequence shown here is derived from an EMBL/GenBank/DDBJ whole genome shotgun (WGS) entry which is preliminary data.</text>
</comment>
<dbReference type="PROSITE" id="PS51704">
    <property type="entry name" value="GP_PDE"/>
    <property type="match status" value="1"/>
</dbReference>
<dbReference type="Pfam" id="PF03009">
    <property type="entry name" value="GDPD"/>
    <property type="match status" value="1"/>
</dbReference>
<feature type="domain" description="GP-PDE" evidence="1">
    <location>
        <begin position="4"/>
        <end position="240"/>
    </location>
</feature>
<dbReference type="RefSeq" id="WP_132028908.1">
    <property type="nucleotide sequence ID" value="NZ_CP068564.1"/>
</dbReference>
<dbReference type="Proteomes" id="UP000294567">
    <property type="component" value="Unassembled WGS sequence"/>
</dbReference>
<evidence type="ECO:0000259" key="1">
    <source>
        <dbReference type="PROSITE" id="PS51704"/>
    </source>
</evidence>
<dbReference type="PANTHER" id="PTHR46211">
    <property type="entry name" value="GLYCEROPHOSPHORYL DIESTER PHOSPHODIESTERASE"/>
    <property type="match status" value="1"/>
</dbReference>
<dbReference type="PANTHER" id="PTHR46211:SF1">
    <property type="entry name" value="GLYCEROPHOSPHODIESTER PHOSPHODIESTERASE, CYTOPLASMIC"/>
    <property type="match status" value="1"/>
</dbReference>